<organism evidence="1 2">
    <name type="scientific">Trifolium medium</name>
    <dbReference type="NCBI Taxonomy" id="97028"/>
    <lineage>
        <taxon>Eukaryota</taxon>
        <taxon>Viridiplantae</taxon>
        <taxon>Streptophyta</taxon>
        <taxon>Embryophyta</taxon>
        <taxon>Tracheophyta</taxon>
        <taxon>Spermatophyta</taxon>
        <taxon>Magnoliopsida</taxon>
        <taxon>eudicotyledons</taxon>
        <taxon>Gunneridae</taxon>
        <taxon>Pentapetalae</taxon>
        <taxon>rosids</taxon>
        <taxon>fabids</taxon>
        <taxon>Fabales</taxon>
        <taxon>Fabaceae</taxon>
        <taxon>Papilionoideae</taxon>
        <taxon>50 kb inversion clade</taxon>
        <taxon>NPAAA clade</taxon>
        <taxon>Hologalegina</taxon>
        <taxon>IRL clade</taxon>
        <taxon>Trifolieae</taxon>
        <taxon>Trifolium</taxon>
    </lineage>
</organism>
<keyword evidence="2" id="KW-1185">Reference proteome</keyword>
<accession>A0A392PG67</accession>
<feature type="non-terminal residue" evidence="1">
    <location>
        <position position="1"/>
    </location>
</feature>
<reference evidence="1 2" key="1">
    <citation type="journal article" date="2018" name="Front. Plant Sci.">
        <title>Red Clover (Trifolium pratense) and Zigzag Clover (T. medium) - A Picture of Genomic Similarities and Differences.</title>
        <authorList>
            <person name="Dluhosova J."/>
            <person name="Istvanek J."/>
            <person name="Nedelnik J."/>
            <person name="Repkova J."/>
        </authorList>
    </citation>
    <scope>NUCLEOTIDE SEQUENCE [LARGE SCALE GENOMIC DNA]</scope>
    <source>
        <strain evidence="2">cv. 10/8</strain>
        <tissue evidence="1">Leaf</tissue>
    </source>
</reference>
<dbReference type="AlphaFoldDB" id="A0A392PG67"/>
<protein>
    <submittedName>
        <fullName evidence="1">Uncharacterized protein</fullName>
    </submittedName>
</protein>
<comment type="caution">
    <text evidence="1">The sequence shown here is derived from an EMBL/GenBank/DDBJ whole genome shotgun (WGS) entry which is preliminary data.</text>
</comment>
<dbReference type="EMBL" id="LXQA010076346">
    <property type="protein sequence ID" value="MCI10470.1"/>
    <property type="molecule type" value="Genomic_DNA"/>
</dbReference>
<evidence type="ECO:0000313" key="1">
    <source>
        <dbReference type="EMBL" id="MCI10470.1"/>
    </source>
</evidence>
<proteinExistence type="predicted"/>
<name>A0A392PG67_9FABA</name>
<dbReference type="Proteomes" id="UP000265520">
    <property type="component" value="Unassembled WGS sequence"/>
</dbReference>
<evidence type="ECO:0000313" key="2">
    <source>
        <dbReference type="Proteomes" id="UP000265520"/>
    </source>
</evidence>
<sequence length="134" mass="14368">PEACPSDDCIVWNSVIVRDVCDGIRENRQALESDLLVAGSTMWISNALWTFDQTLGGESDGVGTTLRLVKKEESGFVVTLSSTGALSVTSSPDDDGSKIKGVKSVEISWFKNVEIKFPLTSSCFDGCGSSVVRE</sequence>